<dbReference type="OrthoDB" id="5426355at2759"/>
<accession>R8BET5</accession>
<dbReference type="eggNOG" id="ENOG502SPC3">
    <property type="taxonomic scope" value="Eukaryota"/>
</dbReference>
<dbReference type="KEGG" id="tmn:UCRPA7_6678"/>
<reference evidence="4" key="1">
    <citation type="journal article" date="2013" name="Genome Announc.">
        <title>Draft genome sequence of the ascomycete Phaeoacremonium aleophilum strain UCR-PA7, a causal agent of the esca disease complex in grapevines.</title>
        <authorList>
            <person name="Blanco-Ulate B."/>
            <person name="Rolshausen P."/>
            <person name="Cantu D."/>
        </authorList>
    </citation>
    <scope>NUCLEOTIDE SEQUENCE [LARGE SCALE GENOMIC DNA]</scope>
    <source>
        <strain evidence="4">UCR-PA7</strain>
    </source>
</reference>
<keyword evidence="2" id="KW-0472">Membrane</keyword>
<feature type="region of interest" description="Disordered" evidence="1">
    <location>
        <begin position="78"/>
        <end position="107"/>
    </location>
</feature>
<keyword evidence="4" id="KW-1185">Reference proteome</keyword>
<dbReference type="GeneID" id="19327359"/>
<feature type="region of interest" description="Disordered" evidence="1">
    <location>
        <begin position="1"/>
        <end position="25"/>
    </location>
</feature>
<feature type="compositionally biased region" description="Low complexity" evidence="1">
    <location>
        <begin position="1"/>
        <end position="23"/>
    </location>
</feature>
<sequence length="139" mass="15039">MSSSSSSTSTAGSSSSKSGSSSSSGGGDWLSNHWKWVVFLVVVVVAIAGIWIGACIWRRHYLRKKDRQYALGKTLAATTRSGTNPYGHGGSGSAQQSQRSVHMPKPGMFMPASISTANVYEEKPKKTKEKKKWIVTERT</sequence>
<dbReference type="RefSeq" id="XP_007917393.1">
    <property type="nucleotide sequence ID" value="XM_007919202.1"/>
</dbReference>
<protein>
    <submittedName>
        <fullName evidence="3">Uncharacterized protein</fullName>
    </submittedName>
</protein>
<feature type="transmembrane region" description="Helical" evidence="2">
    <location>
        <begin position="36"/>
        <end position="57"/>
    </location>
</feature>
<dbReference type="Proteomes" id="UP000014074">
    <property type="component" value="Unassembled WGS sequence"/>
</dbReference>
<dbReference type="EMBL" id="KB933251">
    <property type="protein sequence ID" value="EON97809.1"/>
    <property type="molecule type" value="Genomic_DNA"/>
</dbReference>
<proteinExistence type="predicted"/>
<organism evidence="3 4">
    <name type="scientific">Phaeoacremonium minimum (strain UCR-PA7)</name>
    <name type="common">Esca disease fungus</name>
    <name type="synonym">Togninia minima</name>
    <dbReference type="NCBI Taxonomy" id="1286976"/>
    <lineage>
        <taxon>Eukaryota</taxon>
        <taxon>Fungi</taxon>
        <taxon>Dikarya</taxon>
        <taxon>Ascomycota</taxon>
        <taxon>Pezizomycotina</taxon>
        <taxon>Sordariomycetes</taxon>
        <taxon>Sordariomycetidae</taxon>
        <taxon>Togniniales</taxon>
        <taxon>Togniniaceae</taxon>
        <taxon>Phaeoacremonium</taxon>
    </lineage>
</organism>
<dbReference type="AlphaFoldDB" id="R8BET5"/>
<keyword evidence="2" id="KW-0812">Transmembrane</keyword>
<evidence type="ECO:0000256" key="1">
    <source>
        <dbReference type="SAM" id="MobiDB-lite"/>
    </source>
</evidence>
<keyword evidence="2" id="KW-1133">Transmembrane helix</keyword>
<dbReference type="HOGENOM" id="CLU_1846495_0_0_1"/>
<gene>
    <name evidence="3" type="ORF">UCRPA7_6678</name>
</gene>
<name>R8BET5_PHAM7</name>
<evidence type="ECO:0000313" key="3">
    <source>
        <dbReference type="EMBL" id="EON97809.1"/>
    </source>
</evidence>
<evidence type="ECO:0000256" key="2">
    <source>
        <dbReference type="SAM" id="Phobius"/>
    </source>
</evidence>
<evidence type="ECO:0000313" key="4">
    <source>
        <dbReference type="Proteomes" id="UP000014074"/>
    </source>
</evidence>